<organism evidence="1 2">
    <name type="scientific">Flectobacillus longus</name>
    <dbReference type="NCBI Taxonomy" id="2984207"/>
    <lineage>
        <taxon>Bacteria</taxon>
        <taxon>Pseudomonadati</taxon>
        <taxon>Bacteroidota</taxon>
        <taxon>Cytophagia</taxon>
        <taxon>Cytophagales</taxon>
        <taxon>Flectobacillaceae</taxon>
        <taxon>Flectobacillus</taxon>
    </lineage>
</organism>
<comment type="caution">
    <text evidence="1">The sequence shown here is derived from an EMBL/GenBank/DDBJ whole genome shotgun (WGS) entry which is preliminary data.</text>
</comment>
<keyword evidence="2" id="KW-1185">Reference proteome</keyword>
<protein>
    <submittedName>
        <fullName evidence="1">Uncharacterized protein</fullName>
    </submittedName>
</protein>
<dbReference type="Proteomes" id="UP001236569">
    <property type="component" value="Unassembled WGS sequence"/>
</dbReference>
<reference evidence="1 2" key="1">
    <citation type="submission" date="2023-05" db="EMBL/GenBank/DDBJ databases">
        <title>Novel species of genus Flectobacillus isolated from stream in China.</title>
        <authorList>
            <person name="Lu H."/>
        </authorList>
    </citation>
    <scope>NUCLEOTIDE SEQUENCE [LARGE SCALE GENOMIC DNA]</scope>
    <source>
        <strain evidence="1 2">DC10W</strain>
    </source>
</reference>
<evidence type="ECO:0000313" key="1">
    <source>
        <dbReference type="EMBL" id="MDI9864001.1"/>
    </source>
</evidence>
<dbReference type="RefSeq" id="WP_283369235.1">
    <property type="nucleotide sequence ID" value="NZ_JASHID010000003.1"/>
</dbReference>
<accession>A0ABT6YKP1</accession>
<proteinExistence type="predicted"/>
<name>A0ABT6YKP1_9BACT</name>
<dbReference type="EMBL" id="JASHID010000003">
    <property type="protein sequence ID" value="MDI9864001.1"/>
    <property type="molecule type" value="Genomic_DNA"/>
</dbReference>
<evidence type="ECO:0000313" key="2">
    <source>
        <dbReference type="Proteomes" id="UP001236569"/>
    </source>
</evidence>
<sequence>MEIIIVKKDETYTPLVWFWADCVPYMIDITETMINEFWYYDYNNPKLNEFANAVDYLSKGDIHSNLVQIIISNKHNWVVPDDDELEDVFNNSLQLAS</sequence>
<gene>
    <name evidence="1" type="ORF">QM480_06680</name>
</gene>